<dbReference type="Pfam" id="PF12454">
    <property type="entry name" value="Ecm33"/>
    <property type="match status" value="1"/>
</dbReference>
<reference evidence="2 3" key="1">
    <citation type="journal article" date="2017" name="G3 (Bethesda)">
        <title>First Draft Genome Sequence of the Pathogenic Fungus Lomentospora prolificans (Formerly Scedosporium prolificans).</title>
        <authorList>
            <person name="Luo R."/>
            <person name="Zimin A."/>
            <person name="Workman R."/>
            <person name="Fan Y."/>
            <person name="Pertea G."/>
            <person name="Grossman N."/>
            <person name="Wear M.P."/>
            <person name="Jia B."/>
            <person name="Miller H."/>
            <person name="Casadevall A."/>
            <person name="Timp W."/>
            <person name="Zhang S.X."/>
            <person name="Salzberg S.L."/>
        </authorList>
    </citation>
    <scope>NUCLEOTIDE SEQUENCE [LARGE SCALE GENOMIC DNA]</scope>
    <source>
        <strain evidence="2 3">JHH-5317</strain>
    </source>
</reference>
<dbReference type="Proteomes" id="UP000233524">
    <property type="component" value="Unassembled WGS sequence"/>
</dbReference>
<gene>
    <name evidence="2" type="ORF">jhhlp_004840</name>
</gene>
<organism evidence="2 3">
    <name type="scientific">Lomentospora prolificans</name>
    <dbReference type="NCBI Taxonomy" id="41688"/>
    <lineage>
        <taxon>Eukaryota</taxon>
        <taxon>Fungi</taxon>
        <taxon>Dikarya</taxon>
        <taxon>Ascomycota</taxon>
        <taxon>Pezizomycotina</taxon>
        <taxon>Sordariomycetes</taxon>
        <taxon>Hypocreomycetidae</taxon>
        <taxon>Microascales</taxon>
        <taxon>Microascaceae</taxon>
        <taxon>Lomentospora</taxon>
    </lineage>
</organism>
<dbReference type="SUPFAM" id="SSF52058">
    <property type="entry name" value="L domain-like"/>
    <property type="match status" value="1"/>
</dbReference>
<protein>
    <recommendedName>
        <fullName evidence="4">Receptor L-domain domain-containing protein</fullName>
    </recommendedName>
</protein>
<evidence type="ECO:0000313" key="3">
    <source>
        <dbReference type="Proteomes" id="UP000233524"/>
    </source>
</evidence>
<keyword evidence="1" id="KW-0732">Signal</keyword>
<dbReference type="EMBL" id="NLAX01000095">
    <property type="protein sequence ID" value="PKS08457.1"/>
    <property type="molecule type" value="Genomic_DNA"/>
</dbReference>
<name>A0A2N3N7T3_9PEZI</name>
<comment type="caution">
    <text evidence="2">The sequence shown here is derived from an EMBL/GenBank/DDBJ whole genome shotgun (WGS) entry which is preliminary data.</text>
</comment>
<evidence type="ECO:0000313" key="2">
    <source>
        <dbReference type="EMBL" id="PKS08457.1"/>
    </source>
</evidence>
<keyword evidence="3" id="KW-1185">Reference proteome</keyword>
<dbReference type="InParanoid" id="A0A2N3N7T3"/>
<evidence type="ECO:0008006" key="4">
    <source>
        <dbReference type="Google" id="ProtNLM"/>
    </source>
</evidence>
<dbReference type="OrthoDB" id="536881at2759"/>
<feature type="chain" id="PRO_5014768754" description="Receptor L-domain domain-containing protein" evidence="1">
    <location>
        <begin position="25"/>
        <end position="471"/>
    </location>
</feature>
<sequence>MAAGRRNTWRVFARILSCAYLIQGTRLAAAANECPSDNPFTIRNQADADKLSQCGYFLGNVHVIDGAEGDIVLEGINSIGGDLIVSYTQDPPTGDLKSVSAPDLRTIEGSLQLGPHDTLQHVDLPQLNKILRSFSVSAVPELTELNAPTLGSFKGSFSLTDAPKLEAFVLMAPGDTARGGQSPLLEEGGYVRIDNVGVHNLSNVFNGYSAESIWLANLPNLNDLTIYLGDVDYFDVAGNGKLNLTIASLGHERPARRLNITGVAAMGSPCTRILATNVIFENNTAEVLPFWIKGLEELEIRNNPNLRFAIPGLTPSSSDDWSLREVTITDNPKLRLAQQVDDPIVESCGDVFKGKTYGVDSRETWIFDWDVLQHMELHADIEPRFFVHLTDDGFNSKSSVYVDVSIMSTDPGFSCDMFNALRSNTGFLGGDYSCQNETVSLDRSDDSYASLTAPWTMWAVVALAWTAAMCV</sequence>
<accession>A0A2N3N7T3</accession>
<dbReference type="AlphaFoldDB" id="A0A2N3N7T3"/>
<evidence type="ECO:0000256" key="1">
    <source>
        <dbReference type="SAM" id="SignalP"/>
    </source>
</evidence>
<proteinExistence type="predicted"/>
<feature type="signal peptide" evidence="1">
    <location>
        <begin position="1"/>
        <end position="24"/>
    </location>
</feature>
<dbReference type="VEuPathDB" id="FungiDB:jhhlp_004840"/>